<dbReference type="AlphaFoldDB" id="A0A7C2ZS50"/>
<dbReference type="PANTHER" id="PTHR30348:SF4">
    <property type="entry name" value="DUF72 DOMAIN-CONTAINING PROTEIN"/>
    <property type="match status" value="1"/>
</dbReference>
<name>A0A7C2ZS50_9CREN</name>
<evidence type="ECO:0000313" key="1">
    <source>
        <dbReference type="EMBL" id="HEW53277.1"/>
    </source>
</evidence>
<protein>
    <submittedName>
        <fullName evidence="1">DUF72 domain-containing protein</fullName>
    </submittedName>
</protein>
<gene>
    <name evidence="1" type="ORF">ENO77_03830</name>
</gene>
<dbReference type="PANTHER" id="PTHR30348">
    <property type="entry name" value="UNCHARACTERIZED PROTEIN YECE"/>
    <property type="match status" value="1"/>
</dbReference>
<dbReference type="SUPFAM" id="SSF117396">
    <property type="entry name" value="TM1631-like"/>
    <property type="match status" value="1"/>
</dbReference>
<dbReference type="InterPro" id="IPR002763">
    <property type="entry name" value="DUF72"/>
</dbReference>
<dbReference type="InterPro" id="IPR036520">
    <property type="entry name" value="UPF0759_sf"/>
</dbReference>
<dbReference type="Pfam" id="PF01904">
    <property type="entry name" value="DUF72"/>
    <property type="match status" value="1"/>
</dbReference>
<accession>A0A7C2ZS50</accession>
<dbReference type="Gene3D" id="3.20.20.410">
    <property type="entry name" value="Protein of unknown function UPF0759"/>
    <property type="match status" value="1"/>
</dbReference>
<dbReference type="EMBL" id="DSGT01000009">
    <property type="protein sequence ID" value="HEW53277.1"/>
    <property type="molecule type" value="Genomic_DNA"/>
</dbReference>
<organism evidence="1">
    <name type="scientific">Ignisphaera aggregans</name>
    <dbReference type="NCBI Taxonomy" id="334771"/>
    <lineage>
        <taxon>Archaea</taxon>
        <taxon>Thermoproteota</taxon>
        <taxon>Thermoprotei</taxon>
        <taxon>Desulfurococcales</taxon>
        <taxon>Desulfurococcaceae</taxon>
        <taxon>Ignisphaera</taxon>
    </lineage>
</organism>
<proteinExistence type="predicted"/>
<sequence length="234" mass="27542">MDIYVGTSGWLYDWNEGGSIDWYLRYTNLNAVELNASFYRFPYPNQVVGWSKKMRSIRAIRWAIKVHRSITHLQKLGEKSLNTWSKFYALFSPMSSYIDFYLFQMPPNFKKNSSNIEKIVSFVRATNIGEKAAIEFRDPSWFNNETVELCRQNSITLVSVDSPMGTWITSSTNILYLRLHGRTTWYSYEYSLDELREIASKIAELKPGKVYVFFNNDHWMLENAKIMLELLSRL</sequence>
<reference evidence="1" key="1">
    <citation type="journal article" date="2020" name="mSystems">
        <title>Genome- and Community-Level Interaction Insights into Carbon Utilization and Element Cycling Functions of Hydrothermarchaeota in Hydrothermal Sediment.</title>
        <authorList>
            <person name="Zhou Z."/>
            <person name="Liu Y."/>
            <person name="Xu W."/>
            <person name="Pan J."/>
            <person name="Luo Z.H."/>
            <person name="Li M."/>
        </authorList>
    </citation>
    <scope>NUCLEOTIDE SEQUENCE [LARGE SCALE GENOMIC DNA]</scope>
    <source>
        <strain evidence="1">SpSt-16</strain>
    </source>
</reference>
<comment type="caution">
    <text evidence="1">The sequence shown here is derived from an EMBL/GenBank/DDBJ whole genome shotgun (WGS) entry which is preliminary data.</text>
</comment>